<dbReference type="PROSITE" id="PS51257">
    <property type="entry name" value="PROKAR_LIPOPROTEIN"/>
    <property type="match status" value="1"/>
</dbReference>
<dbReference type="Proteomes" id="UP000622017">
    <property type="component" value="Unassembled WGS sequence"/>
</dbReference>
<evidence type="ECO:0000256" key="3">
    <source>
        <dbReference type="ARBA" id="ARBA00023110"/>
    </source>
</evidence>
<keyword evidence="10" id="KW-1185">Reference proteome</keyword>
<dbReference type="InterPro" id="IPR046357">
    <property type="entry name" value="PPIase_dom_sf"/>
</dbReference>
<dbReference type="SUPFAM" id="SSF54534">
    <property type="entry name" value="FKBP-like"/>
    <property type="match status" value="1"/>
</dbReference>
<dbReference type="GO" id="GO:0016853">
    <property type="term" value="F:isomerase activity"/>
    <property type="evidence" value="ECO:0007669"/>
    <property type="project" value="UniProtKB-KW"/>
</dbReference>
<sequence length="189" mass="20887">MIRPFLHRLLLSASLLAFAGSATVLSGCNKTPSYLKQYEDHREQQKTLDDASIMKYLTANNIKNFTRTESGLYLVPVTDAPAGTETIKEGQRVETQYIGKFINDGVLGTTFDSSYDNRTPCQCFQVVAGAGNVIKGWDEALLLMKPGDRKLLLIPSYLAYGSQLSGDPISNVGNDRVLQFDMIVTKRVN</sequence>
<dbReference type="InterPro" id="IPR001179">
    <property type="entry name" value="PPIase_FKBP_dom"/>
</dbReference>
<evidence type="ECO:0000256" key="5">
    <source>
        <dbReference type="PROSITE-ProRule" id="PRU00277"/>
    </source>
</evidence>
<name>A0ABR7MNM7_9BACT</name>
<gene>
    <name evidence="9" type="ORF">H8B15_16670</name>
</gene>
<evidence type="ECO:0000313" key="10">
    <source>
        <dbReference type="Proteomes" id="UP000622017"/>
    </source>
</evidence>
<dbReference type="PANTHER" id="PTHR43811:SF19">
    <property type="entry name" value="39 KDA FK506-BINDING NUCLEAR PROTEIN"/>
    <property type="match status" value="1"/>
</dbReference>
<dbReference type="Gene3D" id="3.10.50.40">
    <property type="match status" value="1"/>
</dbReference>
<dbReference type="RefSeq" id="WP_187320786.1">
    <property type="nucleotide sequence ID" value="NZ_JACSCY010000015.1"/>
</dbReference>
<reference evidence="9 10" key="1">
    <citation type="submission" date="2020-08" db="EMBL/GenBank/DDBJ databases">
        <title>Hymenobacter sp.</title>
        <authorList>
            <person name="Kim M.K."/>
        </authorList>
    </citation>
    <scope>NUCLEOTIDE SEQUENCE [LARGE SCALE GENOMIC DNA]</scope>
    <source>
        <strain evidence="9 10">BT507</strain>
    </source>
</reference>
<keyword evidence="7" id="KW-0732">Signal</keyword>
<dbReference type="Pfam" id="PF00254">
    <property type="entry name" value="FKBP_C"/>
    <property type="match status" value="1"/>
</dbReference>
<accession>A0ABR7MNM7</accession>
<comment type="caution">
    <text evidence="9">The sequence shown here is derived from an EMBL/GenBank/DDBJ whole genome shotgun (WGS) entry which is preliminary data.</text>
</comment>
<dbReference type="PANTHER" id="PTHR43811">
    <property type="entry name" value="FKBP-TYPE PEPTIDYL-PROLYL CIS-TRANS ISOMERASE FKPA"/>
    <property type="match status" value="1"/>
</dbReference>
<keyword evidence="4 5" id="KW-0413">Isomerase</keyword>
<dbReference type="EMBL" id="JACSCY010000015">
    <property type="protein sequence ID" value="MBC6612558.1"/>
    <property type="molecule type" value="Genomic_DNA"/>
</dbReference>
<evidence type="ECO:0000259" key="8">
    <source>
        <dbReference type="PROSITE" id="PS50059"/>
    </source>
</evidence>
<evidence type="ECO:0000313" key="9">
    <source>
        <dbReference type="EMBL" id="MBC6612558.1"/>
    </source>
</evidence>
<keyword evidence="3 5" id="KW-0697">Rotamase</keyword>
<dbReference type="EC" id="5.2.1.8" evidence="6"/>
<evidence type="ECO:0000256" key="7">
    <source>
        <dbReference type="SAM" id="SignalP"/>
    </source>
</evidence>
<evidence type="ECO:0000256" key="4">
    <source>
        <dbReference type="ARBA" id="ARBA00023235"/>
    </source>
</evidence>
<evidence type="ECO:0000256" key="6">
    <source>
        <dbReference type="RuleBase" id="RU003915"/>
    </source>
</evidence>
<comment type="catalytic activity">
    <reaction evidence="1 5 6">
        <text>[protein]-peptidylproline (omega=180) = [protein]-peptidylproline (omega=0)</text>
        <dbReference type="Rhea" id="RHEA:16237"/>
        <dbReference type="Rhea" id="RHEA-COMP:10747"/>
        <dbReference type="Rhea" id="RHEA-COMP:10748"/>
        <dbReference type="ChEBI" id="CHEBI:83833"/>
        <dbReference type="ChEBI" id="CHEBI:83834"/>
        <dbReference type="EC" id="5.2.1.8"/>
    </reaction>
</comment>
<feature type="chain" id="PRO_5047091487" description="Peptidyl-prolyl cis-trans isomerase" evidence="7">
    <location>
        <begin position="20"/>
        <end position="189"/>
    </location>
</feature>
<evidence type="ECO:0000256" key="2">
    <source>
        <dbReference type="ARBA" id="ARBA00006577"/>
    </source>
</evidence>
<comment type="similarity">
    <text evidence="2 6">Belongs to the FKBP-type PPIase family.</text>
</comment>
<feature type="domain" description="PPIase FKBP-type" evidence="8">
    <location>
        <begin position="90"/>
        <end position="188"/>
    </location>
</feature>
<protein>
    <recommendedName>
        <fullName evidence="6">Peptidyl-prolyl cis-trans isomerase</fullName>
        <ecNumber evidence="6">5.2.1.8</ecNumber>
    </recommendedName>
</protein>
<dbReference type="PROSITE" id="PS50059">
    <property type="entry name" value="FKBP_PPIASE"/>
    <property type="match status" value="1"/>
</dbReference>
<proteinExistence type="inferred from homology"/>
<feature type="signal peptide" evidence="7">
    <location>
        <begin position="1"/>
        <end position="19"/>
    </location>
</feature>
<evidence type="ECO:0000256" key="1">
    <source>
        <dbReference type="ARBA" id="ARBA00000971"/>
    </source>
</evidence>
<organism evidence="9 10">
    <name type="scientific">Hymenobacter citatus</name>
    <dbReference type="NCBI Taxonomy" id="2763506"/>
    <lineage>
        <taxon>Bacteria</taxon>
        <taxon>Pseudomonadati</taxon>
        <taxon>Bacteroidota</taxon>
        <taxon>Cytophagia</taxon>
        <taxon>Cytophagales</taxon>
        <taxon>Hymenobacteraceae</taxon>
        <taxon>Hymenobacter</taxon>
    </lineage>
</organism>